<evidence type="ECO:0000256" key="1">
    <source>
        <dbReference type="ARBA" id="ARBA00005725"/>
    </source>
</evidence>
<dbReference type="InterPro" id="IPR051609">
    <property type="entry name" value="NmrA/Isoflavone_reductase-like"/>
</dbReference>
<dbReference type="Gene3D" id="3.90.25.10">
    <property type="entry name" value="UDP-galactose 4-epimerase, domain 1"/>
    <property type="match status" value="1"/>
</dbReference>
<proteinExistence type="inferred from homology"/>
<keyword evidence="3" id="KW-0560">Oxidoreductase</keyword>
<evidence type="ECO:0000313" key="6">
    <source>
        <dbReference type="Proteomes" id="UP001479436"/>
    </source>
</evidence>
<reference evidence="5 6" key="1">
    <citation type="submission" date="2023-04" db="EMBL/GenBank/DDBJ databases">
        <title>Genome of Basidiobolus ranarum AG-B5.</title>
        <authorList>
            <person name="Stajich J.E."/>
            <person name="Carter-House D."/>
            <person name="Gryganskyi A."/>
        </authorList>
    </citation>
    <scope>NUCLEOTIDE SEQUENCE [LARGE SCALE GENOMIC DNA]</scope>
    <source>
        <strain evidence="5 6">AG-B5</strain>
    </source>
</reference>
<dbReference type="SUPFAM" id="SSF51735">
    <property type="entry name" value="NAD(P)-binding Rossmann-fold domains"/>
    <property type="match status" value="1"/>
</dbReference>
<dbReference type="Gene3D" id="3.40.50.720">
    <property type="entry name" value="NAD(P)-binding Rossmann-like Domain"/>
    <property type="match status" value="1"/>
</dbReference>
<keyword evidence="6" id="KW-1185">Reference proteome</keyword>
<dbReference type="CDD" id="cd05259">
    <property type="entry name" value="PCBER_SDR_a"/>
    <property type="match status" value="1"/>
</dbReference>
<dbReference type="InterPro" id="IPR045312">
    <property type="entry name" value="PCBER-like"/>
</dbReference>
<evidence type="ECO:0000256" key="3">
    <source>
        <dbReference type="ARBA" id="ARBA00023002"/>
    </source>
</evidence>
<dbReference type="EMBL" id="JASJQH010007534">
    <property type="protein sequence ID" value="KAK9707716.1"/>
    <property type="molecule type" value="Genomic_DNA"/>
</dbReference>
<dbReference type="PANTHER" id="PTHR47706">
    <property type="entry name" value="NMRA-LIKE FAMILY PROTEIN"/>
    <property type="match status" value="1"/>
</dbReference>
<evidence type="ECO:0000259" key="4">
    <source>
        <dbReference type="Pfam" id="PF05368"/>
    </source>
</evidence>
<accession>A0ABR2VW59</accession>
<name>A0ABR2VW59_9FUNG</name>
<feature type="domain" description="NmrA-like" evidence="4">
    <location>
        <begin position="5"/>
        <end position="254"/>
    </location>
</feature>
<evidence type="ECO:0000256" key="2">
    <source>
        <dbReference type="ARBA" id="ARBA00022857"/>
    </source>
</evidence>
<dbReference type="PANTHER" id="PTHR47706:SF4">
    <property type="entry name" value="NMRA-LIKE DOMAIN-CONTAINING PROTEIN"/>
    <property type="match status" value="1"/>
</dbReference>
<comment type="similarity">
    <text evidence="1">Belongs to the NmrA-type oxidoreductase family. Isoflavone reductase subfamily.</text>
</comment>
<dbReference type="Pfam" id="PF05368">
    <property type="entry name" value="NmrA"/>
    <property type="match status" value="1"/>
</dbReference>
<sequence>MSGIKVIAVAGGSGSFGSQIVQELLKRGTFQVKILSRREQKTQHENVEVVVVDYAKPESLVEALKGVDVVISTLHDYAVPGPQLALVEASKQAGVKRFVPSEFAMDSERREGPLWESSKAFISALKQSGLPYTIYQNGLFLEYVTFPSFGLDIASRKAKFYGEGNTPMHVTSSRDVARFVAFTVDNPKSENRTYHIAADKATMNQIISLAEEVTKTLFSVTRVSKSDLTHLEDMTSNEFIHEHASIGVEDGQFQFPVLDNSEYPDFKFSTIREFLVENYSPADKN</sequence>
<evidence type="ECO:0000313" key="5">
    <source>
        <dbReference type="EMBL" id="KAK9707716.1"/>
    </source>
</evidence>
<keyword evidence="2" id="KW-0521">NADP</keyword>
<dbReference type="InterPro" id="IPR008030">
    <property type="entry name" value="NmrA-like"/>
</dbReference>
<comment type="caution">
    <text evidence="5">The sequence shown here is derived from an EMBL/GenBank/DDBJ whole genome shotgun (WGS) entry which is preliminary data.</text>
</comment>
<organism evidence="5 6">
    <name type="scientific">Basidiobolus ranarum</name>
    <dbReference type="NCBI Taxonomy" id="34480"/>
    <lineage>
        <taxon>Eukaryota</taxon>
        <taxon>Fungi</taxon>
        <taxon>Fungi incertae sedis</taxon>
        <taxon>Zoopagomycota</taxon>
        <taxon>Entomophthoromycotina</taxon>
        <taxon>Basidiobolomycetes</taxon>
        <taxon>Basidiobolales</taxon>
        <taxon>Basidiobolaceae</taxon>
        <taxon>Basidiobolus</taxon>
    </lineage>
</organism>
<gene>
    <name evidence="5" type="ORF">K7432_010022</name>
</gene>
<dbReference type="Proteomes" id="UP001479436">
    <property type="component" value="Unassembled WGS sequence"/>
</dbReference>
<protein>
    <recommendedName>
        <fullName evidence="4">NmrA-like domain-containing protein</fullName>
    </recommendedName>
</protein>
<dbReference type="InterPro" id="IPR036291">
    <property type="entry name" value="NAD(P)-bd_dom_sf"/>
</dbReference>